<comment type="caution">
    <text evidence="1">The sequence shown here is derived from an EMBL/GenBank/DDBJ whole genome shotgun (WGS) entry which is preliminary data.</text>
</comment>
<organism evidence="1">
    <name type="scientific">Picea glauca</name>
    <name type="common">White spruce</name>
    <name type="synonym">Pinus glauca</name>
    <dbReference type="NCBI Taxonomy" id="3330"/>
    <lineage>
        <taxon>Eukaryota</taxon>
        <taxon>Viridiplantae</taxon>
        <taxon>Streptophyta</taxon>
        <taxon>Embryophyta</taxon>
        <taxon>Tracheophyta</taxon>
        <taxon>Spermatophyta</taxon>
        <taxon>Pinopsida</taxon>
        <taxon>Pinidae</taxon>
        <taxon>Conifers I</taxon>
        <taxon>Pinales</taxon>
        <taxon>Pinaceae</taxon>
        <taxon>Picea</taxon>
    </lineage>
</organism>
<keyword evidence="1" id="KW-0496">Mitochondrion</keyword>
<proteinExistence type="predicted"/>
<gene>
    <name evidence="1" type="ORF">ABT39_MTgene1061</name>
</gene>
<dbReference type="AlphaFoldDB" id="A0A117NJA8"/>
<geneLocation type="mitochondrion" evidence="1"/>
<reference evidence="1" key="1">
    <citation type="journal article" date="2015" name="Genome Biol. Evol.">
        <title>Organellar Genomes of White Spruce (Picea glauca): Assembly and Annotation.</title>
        <authorList>
            <person name="Jackman S.D."/>
            <person name="Warren R.L."/>
            <person name="Gibb E.A."/>
            <person name="Vandervalk B.P."/>
            <person name="Mohamadi H."/>
            <person name="Chu J."/>
            <person name="Raymond A."/>
            <person name="Pleasance S."/>
            <person name="Coope R."/>
            <person name="Wildung M.R."/>
            <person name="Ritland C.E."/>
            <person name="Bousquet J."/>
            <person name="Jones S.J."/>
            <person name="Bohlmann J."/>
            <person name="Birol I."/>
        </authorList>
    </citation>
    <scope>NUCLEOTIDE SEQUENCE [LARGE SCALE GENOMIC DNA]</scope>
    <source>
        <tissue evidence="1">Flushing bud</tissue>
    </source>
</reference>
<accession>A0A117NJA8</accession>
<protein>
    <submittedName>
        <fullName evidence="1">Uncharacterized protein</fullName>
    </submittedName>
</protein>
<sequence length="90" mass="9966">MTLRGFTLWQSQHLPPSYPTMARVEYGCVTFPLRAVAYPLLCIKCGSPPVLTPLLGTYSISLPKGCQGRCHSIRNSSSHPNSTIQGWIFK</sequence>
<dbReference type="EMBL" id="LKAM01000001">
    <property type="protein sequence ID" value="KUM51215.1"/>
    <property type="molecule type" value="Genomic_DNA"/>
</dbReference>
<name>A0A117NJA8_PICGL</name>
<evidence type="ECO:0000313" key="1">
    <source>
        <dbReference type="EMBL" id="KUM51215.1"/>
    </source>
</evidence>